<name>A0ABR4EA36_9PEZI</name>
<gene>
    <name evidence="1" type="ORF">FJTKL_13586</name>
</gene>
<comment type="caution">
    <text evidence="1">The sequence shown here is derived from an EMBL/GenBank/DDBJ whole genome shotgun (WGS) entry which is preliminary data.</text>
</comment>
<reference evidence="1 2" key="1">
    <citation type="submission" date="2024-03" db="EMBL/GenBank/DDBJ databases">
        <title>A high-quality draft genome sequence of Diaporthe vaccinii, a causative agent of upright dieback and viscid rot disease in cranberry plants.</title>
        <authorList>
            <person name="Sarrasin M."/>
            <person name="Lang B.F."/>
            <person name="Burger G."/>
        </authorList>
    </citation>
    <scope>NUCLEOTIDE SEQUENCE [LARGE SCALE GENOMIC DNA]</scope>
    <source>
        <strain evidence="1 2">IS7</strain>
    </source>
</reference>
<protein>
    <recommendedName>
        <fullName evidence="3">F-box domain-containing protein</fullName>
    </recommendedName>
</protein>
<dbReference type="EMBL" id="JBAWTH010000078">
    <property type="protein sequence ID" value="KAL2279206.1"/>
    <property type="molecule type" value="Genomic_DNA"/>
</dbReference>
<evidence type="ECO:0000313" key="2">
    <source>
        <dbReference type="Proteomes" id="UP001600888"/>
    </source>
</evidence>
<evidence type="ECO:0008006" key="3">
    <source>
        <dbReference type="Google" id="ProtNLM"/>
    </source>
</evidence>
<proteinExistence type="predicted"/>
<accession>A0ABR4EA36</accession>
<keyword evidence="2" id="KW-1185">Reference proteome</keyword>
<evidence type="ECO:0000313" key="1">
    <source>
        <dbReference type="EMBL" id="KAL2279206.1"/>
    </source>
</evidence>
<sequence>MYLPLTATALCEARSHQSTHVSGDSGVRRILAPFLELLPTSTSGGVRLLPAACSDPDMAPTSHDHDHGGGSGHVLPDEIQEGTLLFFLSNPLLLSLTVDHLPPSATVSLAATSRAFRNLIHHTPGVFRRLDLTQVKSAQFDIDPIDQGGEVWRNVQLDENLTEDDFYSGPLRGIFGALRRQQILRDVSTLILDGLSVTAELVHEIISDPSYSVRILSLREVKNLNEPKLRAALQMAVRPSRPEGTPRLKGLYIFGAKDPPCLTGDTAAIGNGGNATAAGWNQRSHQALSDVLHQPSDLWYDRKGTVVPRPVPTEWASTILACAGLISFDAVLCRGPRHFNSPAFGQVSIGPSSPPSPQVPSSWAVATHALDGCAGCGAAPEGWTVWGESAGTDGDDDTCRFPLLAPPPVHSSNTKVACCPSGADVKPSRSGGSNRTEQRRFLARCMECLRDRYCWGCNKWWCEKCYVPGQMDSHVDGLYYKARMARSCWECGNNVSCIDYDGRPRMCPGPGLTSWR</sequence>
<organism evidence="1 2">
    <name type="scientific">Diaporthe vaccinii</name>
    <dbReference type="NCBI Taxonomy" id="105482"/>
    <lineage>
        <taxon>Eukaryota</taxon>
        <taxon>Fungi</taxon>
        <taxon>Dikarya</taxon>
        <taxon>Ascomycota</taxon>
        <taxon>Pezizomycotina</taxon>
        <taxon>Sordariomycetes</taxon>
        <taxon>Sordariomycetidae</taxon>
        <taxon>Diaporthales</taxon>
        <taxon>Diaporthaceae</taxon>
        <taxon>Diaporthe</taxon>
        <taxon>Diaporthe eres species complex</taxon>
    </lineage>
</organism>
<dbReference type="Proteomes" id="UP001600888">
    <property type="component" value="Unassembled WGS sequence"/>
</dbReference>